<dbReference type="InterPro" id="IPR035996">
    <property type="entry name" value="4pyrrol_Methylase_sf"/>
</dbReference>
<evidence type="ECO:0000313" key="9">
    <source>
        <dbReference type="EMBL" id="SPC33308.1"/>
    </source>
</evidence>
<dbReference type="Gene3D" id="3.30.950.10">
    <property type="entry name" value="Methyltransferase, Cobalt-precorrin-4 Transmethylase, Domain 2"/>
    <property type="match status" value="1"/>
</dbReference>
<dbReference type="InterPro" id="IPR012382">
    <property type="entry name" value="CobI/CbiL"/>
</dbReference>
<dbReference type="KEGG" id="ncv:NCAV_0108"/>
<comment type="similarity">
    <text evidence="2 7">Belongs to the precorrin methyltransferase family.</text>
</comment>
<evidence type="ECO:0000256" key="6">
    <source>
        <dbReference type="ARBA" id="ARBA00022691"/>
    </source>
</evidence>
<protein>
    <submittedName>
        <fullName evidence="9">Precorrin-2 C20-methyltransferase</fullName>
        <ecNumber evidence="9">2.1.1.130</ecNumber>
        <ecNumber evidence="9">2.1.1.151</ecNumber>
    </submittedName>
</protein>
<dbReference type="UniPathway" id="UPA00148"/>
<keyword evidence="4 9" id="KW-0489">Methyltransferase</keyword>
<evidence type="ECO:0000256" key="2">
    <source>
        <dbReference type="ARBA" id="ARBA00005879"/>
    </source>
</evidence>
<dbReference type="EC" id="2.1.1.151" evidence="9"/>
<evidence type="ECO:0000256" key="7">
    <source>
        <dbReference type="PIRNR" id="PIRNR036427"/>
    </source>
</evidence>
<evidence type="ECO:0000256" key="3">
    <source>
        <dbReference type="ARBA" id="ARBA00022573"/>
    </source>
</evidence>
<dbReference type="GO" id="GO:0032259">
    <property type="term" value="P:methylation"/>
    <property type="evidence" value="ECO:0007669"/>
    <property type="project" value="UniProtKB-KW"/>
</dbReference>
<evidence type="ECO:0000313" key="10">
    <source>
        <dbReference type="Proteomes" id="UP000236248"/>
    </source>
</evidence>
<dbReference type="Gene3D" id="3.40.1010.10">
    <property type="entry name" value="Cobalt-precorrin-4 Transmethylase, Domain 1"/>
    <property type="match status" value="1"/>
</dbReference>
<dbReference type="GO" id="GO:0009236">
    <property type="term" value="P:cobalamin biosynthetic process"/>
    <property type="evidence" value="ECO:0007669"/>
    <property type="project" value="UniProtKB-UniRule"/>
</dbReference>
<dbReference type="InterPro" id="IPR006364">
    <property type="entry name" value="CobI/CbiL/CobIJ_dom"/>
</dbReference>
<reference evidence="10" key="1">
    <citation type="submission" date="2018-01" db="EMBL/GenBank/DDBJ databases">
        <authorList>
            <person name="Kerou L M."/>
        </authorList>
    </citation>
    <scope>NUCLEOTIDE SEQUENCE [LARGE SCALE GENOMIC DNA]</scope>
    <source>
        <strain evidence="10">SCU2</strain>
    </source>
</reference>
<feature type="domain" description="Tetrapyrrole methylase" evidence="8">
    <location>
        <begin position="14"/>
        <end position="235"/>
    </location>
</feature>
<keyword evidence="5 9" id="KW-0808">Transferase</keyword>
<dbReference type="GeneID" id="41594213"/>
<dbReference type="CDD" id="cd11645">
    <property type="entry name" value="Precorrin_2_C20_MT"/>
    <property type="match status" value="1"/>
</dbReference>
<evidence type="ECO:0000256" key="4">
    <source>
        <dbReference type="ARBA" id="ARBA00022603"/>
    </source>
</evidence>
<dbReference type="InterPro" id="IPR000878">
    <property type="entry name" value="4pyrrol_Mease"/>
</dbReference>
<comment type="pathway">
    <text evidence="1">Cofactor biosynthesis; adenosylcobalamin biosynthesis.</text>
</comment>
<dbReference type="GO" id="GO:0030788">
    <property type="term" value="F:precorrin-2 C20-methyltransferase activity"/>
    <property type="evidence" value="ECO:0007669"/>
    <property type="project" value="UniProtKB-EC"/>
</dbReference>
<dbReference type="EC" id="2.1.1.130" evidence="9"/>
<name>A0A2K5ANU0_9ARCH</name>
<dbReference type="SUPFAM" id="SSF53790">
    <property type="entry name" value="Tetrapyrrole methylase"/>
    <property type="match status" value="1"/>
</dbReference>
<evidence type="ECO:0000259" key="8">
    <source>
        <dbReference type="Pfam" id="PF00590"/>
    </source>
</evidence>
<dbReference type="Proteomes" id="UP000236248">
    <property type="component" value="Chromosome NCAV"/>
</dbReference>
<organism evidence="9 10">
    <name type="scientific">Candidatus Nitrosocaldus cavascurensis</name>
    <dbReference type="NCBI Taxonomy" id="2058097"/>
    <lineage>
        <taxon>Archaea</taxon>
        <taxon>Nitrososphaerota</taxon>
        <taxon>Nitrososphaeria</taxon>
        <taxon>Candidatus Nitrosocaldales</taxon>
        <taxon>Candidatus Nitrosocaldaceae</taxon>
        <taxon>Candidatus Nitrosocaldus</taxon>
    </lineage>
</organism>
<dbReference type="PANTHER" id="PTHR43467">
    <property type="entry name" value="COBALT-PRECORRIN-2 C(20)-METHYLTRANSFERASE"/>
    <property type="match status" value="1"/>
</dbReference>
<gene>
    <name evidence="9" type="primary">cobI</name>
    <name evidence="9" type="ORF">NCAV_0108</name>
</gene>
<evidence type="ECO:0000256" key="5">
    <source>
        <dbReference type="ARBA" id="ARBA00022679"/>
    </source>
</evidence>
<dbReference type="Pfam" id="PF00590">
    <property type="entry name" value="TP_methylase"/>
    <property type="match status" value="1"/>
</dbReference>
<accession>A0A2K5ANU0</accession>
<dbReference type="GO" id="GO:0043781">
    <property type="term" value="F:cobalt-factor II C20-methyltransferase activity"/>
    <property type="evidence" value="ECO:0007669"/>
    <property type="project" value="UniProtKB-EC"/>
</dbReference>
<dbReference type="NCBIfam" id="TIGR01467">
    <property type="entry name" value="cobI_cbiL"/>
    <property type="match status" value="1"/>
</dbReference>
<proteinExistence type="inferred from homology"/>
<sequence length="258" mass="29042">MTMMHGNNNNKSHKLYCIGCGPGDPMLLTLKALDVLNHCDVIFAPTSREGRESMALSIVKPLIESRIRDGQVEVKSLVFPMVKDRSRLADVWRSNADEMAKACLSGKVVAYLCVGDPSLYSTFAYMYRELSSRYTEIDVEIVPGIASFTSFASQAKMNLVEGEQIMAIVPACYDLERVKKIVSSCDTVVFMKDGRYFDDVIRIIREHMPDDAYVAIAQDIGSEGQVIKMTRLKDIDTSKVSKYFSMMVVKREHHSKQQ</sequence>
<evidence type="ECO:0000256" key="1">
    <source>
        <dbReference type="ARBA" id="ARBA00004953"/>
    </source>
</evidence>
<dbReference type="InterPro" id="IPR014777">
    <property type="entry name" value="4pyrrole_Mease_sub1"/>
</dbReference>
<dbReference type="InterPro" id="IPR014776">
    <property type="entry name" value="4pyrrole_Mease_sub2"/>
</dbReference>
<keyword evidence="3" id="KW-0169">Cobalamin biosynthesis</keyword>
<dbReference type="PANTHER" id="PTHR43467:SF2">
    <property type="entry name" value="COBALT-PRECORRIN-2 C(20)-METHYLTRANSFERASE"/>
    <property type="match status" value="1"/>
</dbReference>
<dbReference type="PIRSF" id="PIRSF036427">
    <property type="entry name" value="Precrrn-2_mtase"/>
    <property type="match status" value="1"/>
</dbReference>
<keyword evidence="6" id="KW-0949">S-adenosyl-L-methionine</keyword>
<keyword evidence="10" id="KW-1185">Reference proteome</keyword>
<dbReference type="EMBL" id="LT981265">
    <property type="protein sequence ID" value="SPC33308.1"/>
    <property type="molecule type" value="Genomic_DNA"/>
</dbReference>
<dbReference type="AlphaFoldDB" id="A0A2K5ANU0"/>
<dbReference type="RefSeq" id="WP_148695092.1">
    <property type="nucleotide sequence ID" value="NZ_LT981265.1"/>
</dbReference>